<dbReference type="GO" id="GO:0016020">
    <property type="term" value="C:membrane"/>
    <property type="evidence" value="ECO:0007669"/>
    <property type="project" value="InterPro"/>
</dbReference>
<dbReference type="OrthoDB" id="288532at2"/>
<dbReference type="EMBL" id="FZON01000051">
    <property type="protein sequence ID" value="SNT04246.1"/>
    <property type="molecule type" value="Genomic_DNA"/>
</dbReference>
<evidence type="ECO:0000256" key="1">
    <source>
        <dbReference type="SAM" id="MobiDB-lite"/>
    </source>
</evidence>
<accession>A0A239JDW8</accession>
<dbReference type="InterPro" id="IPR005331">
    <property type="entry name" value="Sulfotransferase"/>
</dbReference>
<gene>
    <name evidence="2" type="ORF">SAMN04488078_105123</name>
</gene>
<dbReference type="RefSeq" id="WP_089279639.1">
    <property type="nucleotide sequence ID" value="NZ_FZON01000051.1"/>
</dbReference>
<dbReference type="SUPFAM" id="SSF52540">
    <property type="entry name" value="P-loop containing nucleoside triphosphate hydrolases"/>
    <property type="match status" value="1"/>
</dbReference>
<evidence type="ECO:0000313" key="3">
    <source>
        <dbReference type="Proteomes" id="UP000198440"/>
    </source>
</evidence>
<protein>
    <submittedName>
        <fullName evidence="2">Sulfotransferase family protein</fullName>
    </submittedName>
</protein>
<proteinExistence type="predicted"/>
<dbReference type="Proteomes" id="UP000198440">
    <property type="component" value="Unassembled WGS sequence"/>
</dbReference>
<sequence length="263" mass="29530">MLISLENRTIIFHTPKTGGTSLSAALRPLFDRPERALLILPITRLQRNDRGEIVLQKHQAGQPLGSAEDVSWISPFVLPHPKSPFLKKHSTPQDVVGFFTSEFLESCKYIVPIRDPISRTHSAYRFAIKDALHLQAAGKRNRHYDYLLKGSEPISFSEFISDERTLNLLPSQPQIKWVPTWAAGTENLRLIRTENLAADTAKALLWAGMPDEEVSKVCSVLATTRKNTTARPSDDSEPTAEEADTIRDIYSDDFALYEATRSS</sequence>
<keyword evidence="2" id="KW-0808">Transferase</keyword>
<name>A0A239JDW8_9RHOB</name>
<dbReference type="AlphaFoldDB" id="A0A239JDW8"/>
<dbReference type="InterPro" id="IPR027417">
    <property type="entry name" value="P-loop_NTPase"/>
</dbReference>
<evidence type="ECO:0000313" key="2">
    <source>
        <dbReference type="EMBL" id="SNT04246.1"/>
    </source>
</evidence>
<dbReference type="Gene3D" id="3.40.50.300">
    <property type="entry name" value="P-loop containing nucleotide triphosphate hydrolases"/>
    <property type="match status" value="1"/>
</dbReference>
<dbReference type="Pfam" id="PF03567">
    <property type="entry name" value="Sulfotransfer_2"/>
    <property type="match status" value="1"/>
</dbReference>
<reference evidence="2 3" key="1">
    <citation type="submission" date="2017-06" db="EMBL/GenBank/DDBJ databases">
        <authorList>
            <person name="Kim H.J."/>
            <person name="Triplett B.A."/>
        </authorList>
    </citation>
    <scope>NUCLEOTIDE SEQUENCE [LARGE SCALE GENOMIC DNA]</scope>
    <source>
        <strain evidence="2 3">DSM 11445</strain>
    </source>
</reference>
<feature type="region of interest" description="Disordered" evidence="1">
    <location>
        <begin position="226"/>
        <end position="245"/>
    </location>
</feature>
<dbReference type="GO" id="GO:0008146">
    <property type="term" value="F:sulfotransferase activity"/>
    <property type="evidence" value="ECO:0007669"/>
    <property type="project" value="InterPro"/>
</dbReference>
<organism evidence="2 3">
    <name type="scientific">Antarctobacter heliothermus</name>
    <dbReference type="NCBI Taxonomy" id="74033"/>
    <lineage>
        <taxon>Bacteria</taxon>
        <taxon>Pseudomonadati</taxon>
        <taxon>Pseudomonadota</taxon>
        <taxon>Alphaproteobacteria</taxon>
        <taxon>Rhodobacterales</taxon>
        <taxon>Roseobacteraceae</taxon>
        <taxon>Antarctobacter</taxon>
    </lineage>
</organism>